<dbReference type="Gene3D" id="3.30.70.330">
    <property type="match status" value="1"/>
</dbReference>
<name>A0ABR2L6K1_9EUKA</name>
<evidence type="ECO:0000313" key="5">
    <source>
        <dbReference type="EMBL" id="KAK8898948.1"/>
    </source>
</evidence>
<evidence type="ECO:0000256" key="2">
    <source>
        <dbReference type="ARBA" id="ARBA00022884"/>
    </source>
</evidence>
<protein>
    <submittedName>
        <fullName evidence="5">RNA-binding protein 42</fullName>
    </submittedName>
</protein>
<accession>A0ABR2L6K1</accession>
<sequence length="173" mass="19685">MEEDLAKLLSIVGDIEAQDKHFIDKNSAKPVVSGKEKDTYAESIQLRAEKKKRVHRGDQASKAVFRGDVDKIWTDPSLAEWPENDYRILVRNIPLSATEQDLIDAFKHLKSLAKVKIVRDSSGRNKTYGFVSLLDVNDYITAMKTLTRTFVGKKRVVLEASKWKDRNIKLPNA</sequence>
<feature type="domain" description="RRM" evidence="4">
    <location>
        <begin position="86"/>
        <end position="173"/>
    </location>
</feature>
<dbReference type="Pfam" id="PF00076">
    <property type="entry name" value="RRM_1"/>
    <property type="match status" value="1"/>
</dbReference>
<dbReference type="PANTHER" id="PTHR47640:SF10">
    <property type="entry name" value="TRNA SELENOCYSTEINE 1-ASSOCIATED PROTEIN 1-RELATED"/>
    <property type="match status" value="1"/>
</dbReference>
<evidence type="ECO:0000259" key="4">
    <source>
        <dbReference type="PROSITE" id="PS50102"/>
    </source>
</evidence>
<keyword evidence="1" id="KW-0677">Repeat</keyword>
<evidence type="ECO:0000256" key="1">
    <source>
        <dbReference type="ARBA" id="ARBA00022737"/>
    </source>
</evidence>
<evidence type="ECO:0000313" key="6">
    <source>
        <dbReference type="Proteomes" id="UP001470230"/>
    </source>
</evidence>
<organism evidence="5 6">
    <name type="scientific">Tritrichomonas musculus</name>
    <dbReference type="NCBI Taxonomy" id="1915356"/>
    <lineage>
        <taxon>Eukaryota</taxon>
        <taxon>Metamonada</taxon>
        <taxon>Parabasalia</taxon>
        <taxon>Tritrichomonadida</taxon>
        <taxon>Tritrichomonadidae</taxon>
        <taxon>Tritrichomonas</taxon>
    </lineage>
</organism>
<evidence type="ECO:0000256" key="3">
    <source>
        <dbReference type="PROSITE-ProRule" id="PRU00176"/>
    </source>
</evidence>
<keyword evidence="2 3" id="KW-0694">RNA-binding</keyword>
<dbReference type="InterPro" id="IPR035979">
    <property type="entry name" value="RBD_domain_sf"/>
</dbReference>
<keyword evidence="6" id="KW-1185">Reference proteome</keyword>
<proteinExistence type="predicted"/>
<dbReference type="PROSITE" id="PS50102">
    <property type="entry name" value="RRM"/>
    <property type="match status" value="1"/>
</dbReference>
<dbReference type="PANTHER" id="PTHR47640">
    <property type="entry name" value="TRNA SELENOCYSTEINE 1-ASSOCIATED PROTEIN 1-RELATED-RELATED"/>
    <property type="match status" value="1"/>
</dbReference>
<dbReference type="SMART" id="SM00360">
    <property type="entry name" value="RRM"/>
    <property type="match status" value="1"/>
</dbReference>
<dbReference type="InterPro" id="IPR000504">
    <property type="entry name" value="RRM_dom"/>
</dbReference>
<dbReference type="EMBL" id="JAPFFF010000001">
    <property type="protein sequence ID" value="KAK8898948.1"/>
    <property type="molecule type" value="Genomic_DNA"/>
</dbReference>
<gene>
    <name evidence="5" type="ORF">M9Y10_001240</name>
</gene>
<reference evidence="5 6" key="1">
    <citation type="submission" date="2024-04" db="EMBL/GenBank/DDBJ databases">
        <title>Tritrichomonas musculus Genome.</title>
        <authorList>
            <person name="Alves-Ferreira E."/>
            <person name="Grigg M."/>
            <person name="Lorenzi H."/>
            <person name="Galac M."/>
        </authorList>
    </citation>
    <scope>NUCLEOTIDE SEQUENCE [LARGE SCALE GENOMIC DNA]</scope>
    <source>
        <strain evidence="5 6">EAF2021</strain>
    </source>
</reference>
<dbReference type="InterPro" id="IPR050825">
    <property type="entry name" value="RBM42_RBP45_47-like"/>
</dbReference>
<comment type="caution">
    <text evidence="5">The sequence shown here is derived from an EMBL/GenBank/DDBJ whole genome shotgun (WGS) entry which is preliminary data.</text>
</comment>
<dbReference type="Proteomes" id="UP001470230">
    <property type="component" value="Unassembled WGS sequence"/>
</dbReference>
<dbReference type="InterPro" id="IPR012677">
    <property type="entry name" value="Nucleotide-bd_a/b_plait_sf"/>
</dbReference>
<dbReference type="SUPFAM" id="SSF54928">
    <property type="entry name" value="RNA-binding domain, RBD"/>
    <property type="match status" value="1"/>
</dbReference>